<proteinExistence type="predicted"/>
<dbReference type="AlphaFoldDB" id="A0A139HCZ9"/>
<protein>
    <submittedName>
        <fullName evidence="1">Uncharacterized protein</fullName>
    </submittedName>
</protein>
<dbReference type="Proteomes" id="UP000070133">
    <property type="component" value="Unassembled WGS sequence"/>
</dbReference>
<gene>
    <name evidence="1" type="ORF">AC578_6486</name>
</gene>
<evidence type="ECO:0000313" key="2">
    <source>
        <dbReference type="Proteomes" id="UP000070133"/>
    </source>
</evidence>
<accession>A0A139HCZ9</accession>
<reference evidence="1 2" key="1">
    <citation type="submission" date="2015-07" db="EMBL/GenBank/DDBJ databases">
        <title>Comparative genomics of the Sigatoka disease complex on banana suggests a link between parallel evolutionary changes in Pseudocercospora fijiensis and Pseudocercospora eumusae and increased virulence on the banana host.</title>
        <authorList>
            <person name="Chang T.-C."/>
            <person name="Salvucci A."/>
            <person name="Crous P.W."/>
            <person name="Stergiopoulos I."/>
        </authorList>
    </citation>
    <scope>NUCLEOTIDE SEQUENCE [LARGE SCALE GENOMIC DNA]</scope>
    <source>
        <strain evidence="1 2">CBS 114824</strain>
    </source>
</reference>
<organism evidence="1 2">
    <name type="scientific">Pseudocercospora eumusae</name>
    <dbReference type="NCBI Taxonomy" id="321146"/>
    <lineage>
        <taxon>Eukaryota</taxon>
        <taxon>Fungi</taxon>
        <taxon>Dikarya</taxon>
        <taxon>Ascomycota</taxon>
        <taxon>Pezizomycotina</taxon>
        <taxon>Dothideomycetes</taxon>
        <taxon>Dothideomycetidae</taxon>
        <taxon>Mycosphaerellales</taxon>
        <taxon>Mycosphaerellaceae</taxon>
        <taxon>Pseudocercospora</taxon>
    </lineage>
</organism>
<name>A0A139HCZ9_9PEZI</name>
<comment type="caution">
    <text evidence="1">The sequence shown here is derived from an EMBL/GenBank/DDBJ whole genome shotgun (WGS) entry which is preliminary data.</text>
</comment>
<dbReference type="OrthoDB" id="10326438at2759"/>
<keyword evidence="2" id="KW-1185">Reference proteome</keyword>
<sequence>MAVKGCCVVFKIPHLPPRKRQRTDGQRPVAVNYAQNCFKGLPLELREEIYRSIFNDLVAEPFHAYRVHPDNSRFQTYTSLRLLDRATAAEAKRVFEKSSSRMYGNDENLANEAVREDSEEFIGHQAGFEEDWLQNHLNIRSYRWTVRSENTRPPWRHVDNGIVTMYGKLKDICWEGYSVRTARRMLAYYLATEAPPRVAEKYHGLYPLSPLELMLYTDGRETDAWRALNPDPEHQD</sequence>
<evidence type="ECO:0000313" key="1">
    <source>
        <dbReference type="EMBL" id="KXT00307.1"/>
    </source>
</evidence>
<dbReference type="EMBL" id="LFZN01000076">
    <property type="protein sequence ID" value="KXT00307.1"/>
    <property type="molecule type" value="Genomic_DNA"/>
</dbReference>